<dbReference type="RefSeq" id="WP_075086275.1">
    <property type="nucleotide sequence ID" value="NZ_CP042912.1"/>
</dbReference>
<dbReference type="Pfam" id="PF13489">
    <property type="entry name" value="Methyltransf_23"/>
    <property type="match status" value="1"/>
</dbReference>
<dbReference type="Proteomes" id="UP000322214">
    <property type="component" value="Chromosome"/>
</dbReference>
<reference evidence="1 2" key="1">
    <citation type="submission" date="2019-08" db="EMBL/GenBank/DDBJ databases">
        <title>Deep-cultivation of Planctomycetes and their phenomic and genomic characterization uncovers novel biology.</title>
        <authorList>
            <person name="Wiegand S."/>
            <person name="Jogler M."/>
            <person name="Boedeker C."/>
            <person name="Pinto D."/>
            <person name="Vollmers J."/>
            <person name="Rivas-Marin E."/>
            <person name="Kohn T."/>
            <person name="Peeters S.H."/>
            <person name="Heuer A."/>
            <person name="Rast P."/>
            <person name="Oberbeckmann S."/>
            <person name="Bunk B."/>
            <person name="Jeske O."/>
            <person name="Meyerdierks A."/>
            <person name="Storesund J.E."/>
            <person name="Kallscheuer N."/>
            <person name="Luecker S."/>
            <person name="Lage O.M."/>
            <person name="Pohl T."/>
            <person name="Merkel B.J."/>
            <person name="Hornburger P."/>
            <person name="Mueller R.-W."/>
            <person name="Bruemmer F."/>
            <person name="Labrenz M."/>
            <person name="Spormann A.M."/>
            <person name="Op den Camp H."/>
            <person name="Overmann J."/>
            <person name="Amann R."/>
            <person name="Jetten M.S.M."/>
            <person name="Mascher T."/>
            <person name="Medema M.H."/>
            <person name="Devos D.P."/>
            <person name="Kaster A.-K."/>
            <person name="Ovreas L."/>
            <person name="Rohde M."/>
            <person name="Galperin M.Y."/>
            <person name="Jogler C."/>
        </authorList>
    </citation>
    <scope>NUCLEOTIDE SEQUENCE [LARGE SCALE GENOMIC DNA]</scope>
    <source>
        <strain evidence="1 2">FC18</strain>
    </source>
</reference>
<dbReference type="EMBL" id="CP042912">
    <property type="protein sequence ID" value="QEG23603.1"/>
    <property type="molecule type" value="Genomic_DNA"/>
</dbReference>
<dbReference type="SUPFAM" id="SSF53335">
    <property type="entry name" value="S-adenosyl-L-methionine-dependent methyltransferases"/>
    <property type="match status" value="1"/>
</dbReference>
<dbReference type="KEGG" id="mff:MFFC18_35040"/>
<protein>
    <submittedName>
        <fullName evidence="1">Putative S-adenosylmethionine-dependent methyltransferase/MSMEI_2290</fullName>
        <ecNumber evidence="1">2.1.1.-</ecNumber>
    </submittedName>
</protein>
<dbReference type="GO" id="GO:0032259">
    <property type="term" value="P:methylation"/>
    <property type="evidence" value="ECO:0007669"/>
    <property type="project" value="UniProtKB-KW"/>
</dbReference>
<dbReference type="Gene3D" id="3.40.50.150">
    <property type="entry name" value="Vaccinia Virus protein VP39"/>
    <property type="match status" value="1"/>
</dbReference>
<gene>
    <name evidence="1" type="ORF">MFFC18_35040</name>
</gene>
<dbReference type="STRING" id="980251.GCA_001642875_04449"/>
<name>A0A5B9PMR4_9BACT</name>
<evidence type="ECO:0000313" key="1">
    <source>
        <dbReference type="EMBL" id="QEG23603.1"/>
    </source>
</evidence>
<dbReference type="OrthoDB" id="272052at2"/>
<sequence>MRTALKNLAKKTLNKNATTNCSRPSANMVQLKDSRMAGIFLHETGQMYDGFAITSDDVVVDIGCGDGCISVFAANQKAKVIATDICPNSVEQTRAKLKKSPAREYEVHVSDSTPLPLEDNIATKIICREVLEHVDDPAAVMSELFRIGKPGASYLITVPDPLGESIQKKIAPKAYWEKPNHVRIFEREEFSQLLETSGLEIEKRDSHGFYWSMWWILFWAAGQELGEPEQPILSHWTSIWNELMDKPESHHIKEALDDFMPKSQILIARKAA</sequence>
<proteinExistence type="predicted"/>
<keyword evidence="1" id="KW-0808">Transferase</keyword>
<keyword evidence="1" id="KW-0489">Methyltransferase</keyword>
<dbReference type="AlphaFoldDB" id="A0A5B9PMR4"/>
<keyword evidence="2" id="KW-1185">Reference proteome</keyword>
<dbReference type="CDD" id="cd02440">
    <property type="entry name" value="AdoMet_MTases"/>
    <property type="match status" value="1"/>
</dbReference>
<accession>A0A5B9PMR4</accession>
<dbReference type="PANTHER" id="PTHR43861">
    <property type="entry name" value="TRANS-ACONITATE 2-METHYLTRANSFERASE-RELATED"/>
    <property type="match status" value="1"/>
</dbReference>
<organism evidence="1 2">
    <name type="scientific">Mariniblastus fucicola</name>
    <dbReference type="NCBI Taxonomy" id="980251"/>
    <lineage>
        <taxon>Bacteria</taxon>
        <taxon>Pseudomonadati</taxon>
        <taxon>Planctomycetota</taxon>
        <taxon>Planctomycetia</taxon>
        <taxon>Pirellulales</taxon>
        <taxon>Pirellulaceae</taxon>
        <taxon>Mariniblastus</taxon>
    </lineage>
</organism>
<evidence type="ECO:0000313" key="2">
    <source>
        <dbReference type="Proteomes" id="UP000322214"/>
    </source>
</evidence>
<dbReference type="InterPro" id="IPR029063">
    <property type="entry name" value="SAM-dependent_MTases_sf"/>
</dbReference>
<dbReference type="GO" id="GO:0008168">
    <property type="term" value="F:methyltransferase activity"/>
    <property type="evidence" value="ECO:0007669"/>
    <property type="project" value="UniProtKB-KW"/>
</dbReference>
<dbReference type="EC" id="2.1.1.-" evidence="1"/>